<organism evidence="2 3">
    <name type="scientific">Bacteroides ovatus</name>
    <dbReference type="NCBI Taxonomy" id="28116"/>
    <lineage>
        <taxon>Bacteria</taxon>
        <taxon>Pseudomonadati</taxon>
        <taxon>Bacteroidota</taxon>
        <taxon>Bacteroidia</taxon>
        <taxon>Bacteroidales</taxon>
        <taxon>Bacteroidaceae</taxon>
        <taxon>Bacteroides</taxon>
    </lineage>
</organism>
<accession>A0AAW6HLH0</accession>
<evidence type="ECO:0000313" key="2">
    <source>
        <dbReference type="EMBL" id="MDC2744853.1"/>
    </source>
</evidence>
<dbReference type="EMBL" id="JAQNZF010000038">
    <property type="protein sequence ID" value="MDC2744853.1"/>
    <property type="molecule type" value="Genomic_DNA"/>
</dbReference>
<gene>
    <name evidence="2" type="ORF">PO382_21850</name>
</gene>
<evidence type="ECO:0000313" key="3">
    <source>
        <dbReference type="Proteomes" id="UP001219389"/>
    </source>
</evidence>
<proteinExistence type="predicted"/>
<dbReference type="AlphaFoldDB" id="A0AAW6HLH0"/>
<protein>
    <submittedName>
        <fullName evidence="2">Uncharacterized protein</fullName>
    </submittedName>
</protein>
<feature type="transmembrane region" description="Helical" evidence="1">
    <location>
        <begin position="6"/>
        <end position="28"/>
    </location>
</feature>
<dbReference type="RefSeq" id="WP_138343855.1">
    <property type="nucleotide sequence ID" value="NZ_JAQNZD010000040.1"/>
</dbReference>
<reference evidence="2" key="1">
    <citation type="submission" date="2022-10" db="EMBL/GenBank/DDBJ databases">
        <title>Human gut microbiome strain richness.</title>
        <authorList>
            <person name="Chen-Liaw A."/>
        </authorList>
    </citation>
    <scope>NUCLEOTIDE SEQUENCE</scope>
    <source>
        <strain evidence="2">BSD2780120875st1_E1_BSD2780120875_150330</strain>
    </source>
</reference>
<name>A0AAW6HLH0_BACOV</name>
<keyword evidence="1" id="KW-0472">Membrane</keyword>
<evidence type="ECO:0000256" key="1">
    <source>
        <dbReference type="SAM" id="Phobius"/>
    </source>
</evidence>
<sequence length="159" mass="18076">MNAPILIKIIVGLAIIALIFTNKIVPYLRDKLFMSISKSGYLATILVITVVSVFGVAFNRYQKNEQKYAIEDNEKAKKERLIRNAFEASKKEVKLQLKSPSTAKFATELDEESKYKINDDNSVIIRSYVDAQNSFGATVRTHFQCTVDKYGNIKDLTTW</sequence>
<comment type="caution">
    <text evidence="2">The sequence shown here is derived from an EMBL/GenBank/DDBJ whole genome shotgun (WGS) entry which is preliminary data.</text>
</comment>
<keyword evidence="1" id="KW-1133">Transmembrane helix</keyword>
<dbReference type="Proteomes" id="UP001219389">
    <property type="component" value="Unassembled WGS sequence"/>
</dbReference>
<feature type="transmembrane region" description="Helical" evidence="1">
    <location>
        <begin position="40"/>
        <end position="58"/>
    </location>
</feature>
<keyword evidence="1" id="KW-0812">Transmembrane</keyword>